<keyword evidence="2" id="KW-1185">Reference proteome</keyword>
<proteinExistence type="predicted"/>
<dbReference type="HOGENOM" id="CLU_2554940_0_0_5"/>
<sequence>MSTTATTAATMQYATETVTLDLSHTQLLGLYGSMDGPHAMLRGADGTIVMAQPKDVTPMGDVMAITDVYVLLRDGRTIRRLTLPE</sequence>
<reference evidence="1 2" key="1">
    <citation type="journal article" date="2013" name="PLoS ONE">
        <title>Poles Apart: Arctic and Antarctic Octadecabacter strains Share High Genome Plasticity and a New Type of Xanthorhodopsin.</title>
        <authorList>
            <person name="Vollmers J."/>
            <person name="Voget S."/>
            <person name="Dietrich S."/>
            <person name="Gollnow K."/>
            <person name="Smits M."/>
            <person name="Meyer K."/>
            <person name="Brinkhoff T."/>
            <person name="Simon M."/>
            <person name="Daniel R."/>
        </authorList>
    </citation>
    <scope>NUCLEOTIDE SEQUENCE [LARGE SCALE GENOMIC DNA]</scope>
    <source>
        <strain evidence="1 2">307</strain>
    </source>
</reference>
<dbReference type="RefSeq" id="WP_015499792.1">
    <property type="nucleotide sequence ID" value="NC_020911.1"/>
</dbReference>
<organism evidence="1 2">
    <name type="scientific">Octadecabacter antarcticus 307</name>
    <dbReference type="NCBI Taxonomy" id="391626"/>
    <lineage>
        <taxon>Bacteria</taxon>
        <taxon>Pseudomonadati</taxon>
        <taxon>Pseudomonadota</taxon>
        <taxon>Alphaproteobacteria</taxon>
        <taxon>Rhodobacterales</taxon>
        <taxon>Roseobacteraceae</taxon>
        <taxon>Octadecabacter</taxon>
    </lineage>
</organism>
<dbReference type="Proteomes" id="UP000005307">
    <property type="component" value="Chromosome"/>
</dbReference>
<gene>
    <name evidence="1" type="ORF">OAN307_c21370</name>
</gene>
<dbReference type="STRING" id="391626.OAN307_c21370"/>
<dbReference type="AlphaFoldDB" id="M9R542"/>
<name>M9R542_9RHOB</name>
<evidence type="ECO:0000313" key="1">
    <source>
        <dbReference type="EMBL" id="AGI67769.1"/>
    </source>
</evidence>
<dbReference type="OrthoDB" id="7874775at2"/>
<accession>M9R542</accession>
<dbReference type="KEGG" id="oat:OAN307_c21370"/>
<protein>
    <submittedName>
        <fullName evidence="1">Uncharacterized protein</fullName>
    </submittedName>
</protein>
<evidence type="ECO:0000313" key="2">
    <source>
        <dbReference type="Proteomes" id="UP000005307"/>
    </source>
</evidence>
<dbReference type="EMBL" id="CP003740">
    <property type="protein sequence ID" value="AGI67769.1"/>
    <property type="molecule type" value="Genomic_DNA"/>
</dbReference>